<accession>A0ABW2K6I5</accession>
<dbReference type="Pfam" id="PF20613">
    <property type="entry name" value="HipA_2"/>
    <property type="match status" value="1"/>
</dbReference>
<sequence length="257" mass="29838">MKKAVEYIGALKRGETKPHLFKCEDGETYVVKLMSNPVGKKILAHEHIANGLANYLSLPVAQGESIFLSEELIKQLPESEFSKTQPGPHFGCLYYKNAVRPTTENRIQKCMNLHQMAGIIVFDHWVRNRDRCSNYFNLIIDEGEEQNKIYMIDQAGCFFSSIRSSKRLKNTADYMDVFWGDLYKEFKPYLKEKELFYYYISAIEQFPDDEIKAIVHSTPPEWESDPEELEALAAYLIQRKEKLGVTIKKLLNNHIKI</sequence>
<name>A0ABW2K6I5_9BACI</name>
<keyword evidence="2" id="KW-0418">Kinase</keyword>
<evidence type="ECO:0000313" key="3">
    <source>
        <dbReference type="Proteomes" id="UP001596494"/>
    </source>
</evidence>
<evidence type="ECO:0000313" key="2">
    <source>
        <dbReference type="EMBL" id="MFC7322414.1"/>
    </source>
</evidence>
<proteinExistence type="predicted"/>
<organism evidence="2 3">
    <name type="scientific">Halobacillus campisalis</name>
    <dbReference type="NCBI Taxonomy" id="435909"/>
    <lineage>
        <taxon>Bacteria</taxon>
        <taxon>Bacillati</taxon>
        <taxon>Bacillota</taxon>
        <taxon>Bacilli</taxon>
        <taxon>Bacillales</taxon>
        <taxon>Bacillaceae</taxon>
        <taxon>Halobacillus</taxon>
    </lineage>
</organism>
<dbReference type="GO" id="GO:0016301">
    <property type="term" value="F:kinase activity"/>
    <property type="evidence" value="ECO:0007669"/>
    <property type="project" value="UniProtKB-KW"/>
</dbReference>
<reference evidence="3" key="1">
    <citation type="journal article" date="2019" name="Int. J. Syst. Evol. Microbiol.">
        <title>The Global Catalogue of Microorganisms (GCM) 10K type strain sequencing project: providing services to taxonomists for standard genome sequencing and annotation.</title>
        <authorList>
            <consortium name="The Broad Institute Genomics Platform"/>
            <consortium name="The Broad Institute Genome Sequencing Center for Infectious Disease"/>
            <person name="Wu L."/>
            <person name="Ma J."/>
        </authorList>
    </citation>
    <scope>NUCLEOTIDE SEQUENCE [LARGE SCALE GENOMIC DNA]</scope>
    <source>
        <strain evidence="3">CCUG 73951</strain>
    </source>
</reference>
<feature type="domain" description="HipA-like kinase" evidence="1">
    <location>
        <begin position="6"/>
        <end position="231"/>
    </location>
</feature>
<keyword evidence="3" id="KW-1185">Reference proteome</keyword>
<dbReference type="Proteomes" id="UP001596494">
    <property type="component" value="Unassembled WGS sequence"/>
</dbReference>
<dbReference type="InterPro" id="IPR046748">
    <property type="entry name" value="HipA_2"/>
</dbReference>
<dbReference type="RefSeq" id="WP_289214808.1">
    <property type="nucleotide sequence ID" value="NZ_JAPVRC010000002.1"/>
</dbReference>
<gene>
    <name evidence="2" type="ORF">ACFQMN_16235</name>
</gene>
<evidence type="ECO:0000259" key="1">
    <source>
        <dbReference type="Pfam" id="PF20613"/>
    </source>
</evidence>
<protein>
    <submittedName>
        <fullName evidence="2">HipA family kinase</fullName>
    </submittedName>
</protein>
<keyword evidence="2" id="KW-0808">Transferase</keyword>
<dbReference type="EMBL" id="JBHTBY010000017">
    <property type="protein sequence ID" value="MFC7322414.1"/>
    <property type="molecule type" value="Genomic_DNA"/>
</dbReference>
<comment type="caution">
    <text evidence="2">The sequence shown here is derived from an EMBL/GenBank/DDBJ whole genome shotgun (WGS) entry which is preliminary data.</text>
</comment>